<feature type="non-terminal residue" evidence="3">
    <location>
        <position position="940"/>
    </location>
</feature>
<gene>
    <name evidence="3" type="ORF">WMG39_26185</name>
</gene>
<dbReference type="EMBL" id="JBBLXS010000573">
    <property type="protein sequence ID" value="MEK0188304.1"/>
    <property type="molecule type" value="Genomic_DNA"/>
</dbReference>
<feature type="domain" description="Cadherin-like" evidence="2">
    <location>
        <begin position="540"/>
        <end position="640"/>
    </location>
</feature>
<dbReference type="InterPro" id="IPR013320">
    <property type="entry name" value="ConA-like_dom_sf"/>
</dbReference>
<evidence type="ECO:0000313" key="3">
    <source>
        <dbReference type="EMBL" id="MEK0188304.1"/>
    </source>
</evidence>
<dbReference type="InterPro" id="IPR038081">
    <property type="entry name" value="CalX-like_sf"/>
</dbReference>
<dbReference type="Pfam" id="PF14252">
    <property type="entry name" value="DUF4347"/>
    <property type="match status" value="1"/>
</dbReference>
<evidence type="ECO:0000259" key="2">
    <source>
        <dbReference type="Pfam" id="PF17892"/>
    </source>
</evidence>
<protein>
    <submittedName>
        <fullName evidence="3">DUF4347 domain-containing protein</fullName>
    </submittedName>
</protein>
<name>A0ABU8YV72_9CYAN</name>
<keyword evidence="4" id="KW-1185">Reference proteome</keyword>
<comment type="caution">
    <text evidence="3">The sequence shown here is derived from an EMBL/GenBank/DDBJ whole genome shotgun (WGS) entry which is preliminary data.</text>
</comment>
<proteinExistence type="predicted"/>
<dbReference type="InterPro" id="IPR041690">
    <property type="entry name" value="Cadherin_5"/>
</dbReference>
<dbReference type="RefSeq" id="WP_340525730.1">
    <property type="nucleotide sequence ID" value="NZ_JBBLXS010000573.1"/>
</dbReference>
<organism evidence="3 4">
    <name type="scientific">Microcoleus anatoxicus PTRS2</name>
    <dbReference type="NCBI Taxonomy" id="2705321"/>
    <lineage>
        <taxon>Bacteria</taxon>
        <taxon>Bacillati</taxon>
        <taxon>Cyanobacteriota</taxon>
        <taxon>Cyanophyceae</taxon>
        <taxon>Oscillatoriophycideae</taxon>
        <taxon>Oscillatoriales</taxon>
        <taxon>Microcoleaceae</taxon>
        <taxon>Microcoleus</taxon>
        <taxon>Microcoleus anatoxicus</taxon>
    </lineage>
</organism>
<feature type="domain" description="DUF4347" evidence="1">
    <location>
        <begin position="3"/>
        <end position="134"/>
    </location>
</feature>
<dbReference type="SUPFAM" id="SSF49899">
    <property type="entry name" value="Concanavalin A-like lectins/glucanases"/>
    <property type="match status" value="1"/>
</dbReference>
<sequence>MSAIAQITNALANQKDIEAVHIVCHGSDGTLFLGNSPLNETTLETHAATVKQWGKALKANADILLYGCNVAQTKQGKAFVKRLSQLTKANLAASTTPTGNAKLGGDWNLEFIIGEIKAALAFPPAVTAAYSGILGDGLGGVGTGTNNLKLWLKADALTGFTNTNPVGTWTDSSSNGIALTQTGAARPTYKTAGLNNLPTLSFNGSQYLDTAFNASLNPNQYTVITVNQVTGGVGTVRSPITSRDNLKGYMLYAADTQQYLQVGNGSGWAVAIDNVPVTLNSGYITSGSYNGSQNTISVNGRQTSAAFTTFVPNTIRPLRVGGGQTEGGVNFLFVGDISEVILYNKALNNAERTLVDNYLSAKYNITTISNDKYAGDTAANGDYDWNVAGIGKEVNGSNISGNTTGGLKIDNGTFLQDNGDYLVAGQIETANATNVTTDLPSTTGINRLSRVWYLDKTDVNTNGGTANLTFDFSDSGLGGTPTGKYHLLYRSGATGNFAYVNNATLTTSTNFSITGDQVTFNNVDIGLLNDGYYTLASKNNDVPLLNNIANPAAINEDATQQTITLTGISDLETATNALTLTTTSDNTALTGTPTITNNNDGTATLKYTPIADANGTANISVTITDADTGTVTKSFAVNVNAVNDKPSFTNLGNQILTAWTNTAQIVSSWANTVVIGPANESSQTVLNYPITNNNNTLFTTQPSVATNGTLTYTPSGKPGTATVTVQLQDSGGTANGGVDLSNTATFNITIPAPKVNLTASTNTASEAGTTAITFTATAEGNVVGAQTVNLALTGTASAADFTGAIPTQITIPDGSKTGQVTITVNDDLLTEGTETATLTISNPSTGIALGTTTNQSVTIADNDNPGITVSPTTGLTTTEAGGKATFTVVLDSQPTASVTIPLTSSNTAEGTIDKSSLTFTPANWNVAQTVTVTGVDDSVV</sequence>
<dbReference type="Pfam" id="PF17892">
    <property type="entry name" value="Cadherin_5"/>
    <property type="match status" value="1"/>
</dbReference>
<dbReference type="InterPro" id="IPR025592">
    <property type="entry name" value="DUF4347"/>
</dbReference>
<evidence type="ECO:0000259" key="1">
    <source>
        <dbReference type="Pfam" id="PF14252"/>
    </source>
</evidence>
<dbReference type="Gene3D" id="2.60.40.2030">
    <property type="match status" value="1"/>
</dbReference>
<evidence type="ECO:0000313" key="4">
    <source>
        <dbReference type="Proteomes" id="UP001384579"/>
    </source>
</evidence>
<dbReference type="Proteomes" id="UP001384579">
    <property type="component" value="Unassembled WGS sequence"/>
</dbReference>
<dbReference type="SUPFAM" id="SSF141072">
    <property type="entry name" value="CalX-like"/>
    <property type="match status" value="1"/>
</dbReference>
<reference evidence="3 4" key="1">
    <citation type="journal article" date="2020" name="Harmful Algae">
        <title>Molecular and morphological characterization of a novel dihydroanatoxin-a producing Microcoleus species (cyanobacteria) from the Russian River, California, USA.</title>
        <authorList>
            <person name="Conklin K.Y."/>
            <person name="Stancheva R."/>
            <person name="Otten T.G."/>
            <person name="Fadness R."/>
            <person name="Boyer G.L."/>
            <person name="Read B."/>
            <person name="Zhang X."/>
            <person name="Sheath R.G."/>
        </authorList>
    </citation>
    <scope>NUCLEOTIDE SEQUENCE [LARGE SCALE GENOMIC DNA]</scope>
    <source>
        <strain evidence="3 4">PTRS2</strain>
    </source>
</reference>
<accession>A0ABU8YV72</accession>